<dbReference type="PROSITE" id="PS51462">
    <property type="entry name" value="NUDIX"/>
    <property type="match status" value="1"/>
</dbReference>
<keyword evidence="3" id="KW-1185">Reference proteome</keyword>
<dbReference type="RefSeq" id="WP_130443159.1">
    <property type="nucleotide sequence ID" value="NZ_SHKR01000011.1"/>
</dbReference>
<dbReference type="SUPFAM" id="SSF55811">
    <property type="entry name" value="Nudix"/>
    <property type="match status" value="1"/>
</dbReference>
<dbReference type="OrthoDB" id="3689607at2"/>
<feature type="domain" description="Nudix hydrolase" evidence="1">
    <location>
        <begin position="19"/>
        <end position="170"/>
    </location>
</feature>
<dbReference type="Proteomes" id="UP000292027">
    <property type="component" value="Unassembled WGS sequence"/>
</dbReference>
<evidence type="ECO:0000313" key="2">
    <source>
        <dbReference type="EMBL" id="RZU20493.1"/>
    </source>
</evidence>
<dbReference type="AlphaFoldDB" id="A0A4Q7XCD9"/>
<evidence type="ECO:0000313" key="3">
    <source>
        <dbReference type="Proteomes" id="UP000292027"/>
    </source>
</evidence>
<comment type="caution">
    <text evidence="2">The sequence shown here is derived from an EMBL/GenBank/DDBJ whole genome shotgun (WGS) entry which is preliminary data.</text>
</comment>
<proteinExistence type="predicted"/>
<name>A0A4Q7XCD9_9ACTN</name>
<dbReference type="Pfam" id="PF00293">
    <property type="entry name" value="NUDIX"/>
    <property type="match status" value="1"/>
</dbReference>
<accession>A0A4Q7XCD9</accession>
<organism evidence="2 3">
    <name type="scientific">Kribbella rubisoli</name>
    <dbReference type="NCBI Taxonomy" id="3075929"/>
    <lineage>
        <taxon>Bacteria</taxon>
        <taxon>Bacillati</taxon>
        <taxon>Actinomycetota</taxon>
        <taxon>Actinomycetes</taxon>
        <taxon>Propionibacteriales</taxon>
        <taxon>Kribbellaceae</taxon>
        <taxon>Kribbella</taxon>
    </lineage>
</organism>
<dbReference type="Gene3D" id="3.90.79.10">
    <property type="entry name" value="Nucleoside Triphosphate Pyrophosphohydrolase"/>
    <property type="match status" value="1"/>
</dbReference>
<dbReference type="InterPro" id="IPR000086">
    <property type="entry name" value="NUDIX_hydrolase_dom"/>
</dbReference>
<dbReference type="EMBL" id="SHKR01000011">
    <property type="protein sequence ID" value="RZU20493.1"/>
    <property type="molecule type" value="Genomic_DNA"/>
</dbReference>
<gene>
    <name evidence="2" type="ORF">EV645_2728</name>
</gene>
<reference evidence="2 3" key="1">
    <citation type="journal article" date="2015" name="Stand. Genomic Sci.">
        <title>Genomic Encyclopedia of Bacterial and Archaeal Type Strains, Phase III: the genomes of soil and plant-associated and newly described type strains.</title>
        <authorList>
            <person name="Whitman W.B."/>
            <person name="Woyke T."/>
            <person name="Klenk H.P."/>
            <person name="Zhou Y."/>
            <person name="Lilburn T.G."/>
            <person name="Beck B.J."/>
            <person name="De Vos P."/>
            <person name="Vandamme P."/>
            <person name="Eisen J.A."/>
            <person name="Garrity G."/>
            <person name="Hugenholtz P."/>
            <person name="Kyrpides N.C."/>
        </authorList>
    </citation>
    <scope>NUCLEOTIDE SEQUENCE [LARGE SCALE GENOMIC DNA]</scope>
    <source>
        <strain evidence="2 3">VKM Ac-2540</strain>
    </source>
</reference>
<evidence type="ECO:0000259" key="1">
    <source>
        <dbReference type="PROSITE" id="PS51462"/>
    </source>
</evidence>
<sequence>MQVWPEQFPELFAPGYWEWGDLDVRFTVDRPPDELISNVHVVCRTPGGIVVCGNDLGWRFLPGGTREPGETIEELVSRELLEEAGARLTGPLTWLGAHRADHRRPAPYRPHLPHPVSYWANFVADVVIEQEPTNPEDGEQVTEVLVLPPGEAADYLDGQPGGVMGPIVRLAQARQLV</sequence>
<protein>
    <submittedName>
        <fullName evidence="2">8-oxo-dGTP diphosphatase</fullName>
    </submittedName>
</protein>
<dbReference type="InterPro" id="IPR015797">
    <property type="entry name" value="NUDIX_hydrolase-like_dom_sf"/>
</dbReference>